<evidence type="ECO:0000313" key="3">
    <source>
        <dbReference type="Proteomes" id="UP000250235"/>
    </source>
</evidence>
<reference evidence="2 3" key="1">
    <citation type="journal article" date="2015" name="Proc. Natl. Acad. Sci. U.S.A.">
        <title>The resurrection genome of Boea hygrometrica: A blueprint for survival of dehydration.</title>
        <authorList>
            <person name="Xiao L."/>
            <person name="Yang G."/>
            <person name="Zhang L."/>
            <person name="Yang X."/>
            <person name="Zhao S."/>
            <person name="Ji Z."/>
            <person name="Zhou Q."/>
            <person name="Hu M."/>
            <person name="Wang Y."/>
            <person name="Chen M."/>
            <person name="Xu Y."/>
            <person name="Jin H."/>
            <person name="Xiao X."/>
            <person name="Hu G."/>
            <person name="Bao F."/>
            <person name="Hu Y."/>
            <person name="Wan P."/>
            <person name="Li L."/>
            <person name="Deng X."/>
            <person name="Kuang T."/>
            <person name="Xiang C."/>
            <person name="Zhu J.K."/>
            <person name="Oliver M.J."/>
            <person name="He Y."/>
        </authorList>
    </citation>
    <scope>NUCLEOTIDE SEQUENCE [LARGE SCALE GENOMIC DNA]</scope>
    <source>
        <strain evidence="3">cv. XS01</strain>
    </source>
</reference>
<sequence>MSSSCAASYQLLADYALLALHTLFLGIQSVYTTVNVTQKVDNNKHCVSFRVNWFEDAVTKRLFPILAFNDSFSLNKVSLCPHLYCSFLVRYALLE</sequence>
<evidence type="ECO:0000313" key="2">
    <source>
        <dbReference type="EMBL" id="KZV26354.1"/>
    </source>
</evidence>
<dbReference type="AlphaFoldDB" id="A0A2Z7AWW6"/>
<keyword evidence="1" id="KW-0812">Transmembrane</keyword>
<gene>
    <name evidence="2" type="ORF">F511_38765</name>
</gene>
<accession>A0A2Z7AWW6</accession>
<dbReference type="EMBL" id="KV011286">
    <property type="protein sequence ID" value="KZV26354.1"/>
    <property type="molecule type" value="Genomic_DNA"/>
</dbReference>
<name>A0A2Z7AWW6_9LAMI</name>
<protein>
    <submittedName>
        <fullName evidence="2">Uncharacterized protein</fullName>
    </submittedName>
</protein>
<organism evidence="2 3">
    <name type="scientific">Dorcoceras hygrometricum</name>
    <dbReference type="NCBI Taxonomy" id="472368"/>
    <lineage>
        <taxon>Eukaryota</taxon>
        <taxon>Viridiplantae</taxon>
        <taxon>Streptophyta</taxon>
        <taxon>Embryophyta</taxon>
        <taxon>Tracheophyta</taxon>
        <taxon>Spermatophyta</taxon>
        <taxon>Magnoliopsida</taxon>
        <taxon>eudicotyledons</taxon>
        <taxon>Gunneridae</taxon>
        <taxon>Pentapetalae</taxon>
        <taxon>asterids</taxon>
        <taxon>lamiids</taxon>
        <taxon>Lamiales</taxon>
        <taxon>Gesneriaceae</taxon>
        <taxon>Didymocarpoideae</taxon>
        <taxon>Trichosporeae</taxon>
        <taxon>Loxocarpinae</taxon>
        <taxon>Dorcoceras</taxon>
    </lineage>
</organism>
<keyword evidence="1" id="KW-0472">Membrane</keyword>
<feature type="transmembrane region" description="Helical" evidence="1">
    <location>
        <begin position="12"/>
        <end position="31"/>
    </location>
</feature>
<keyword evidence="1" id="KW-1133">Transmembrane helix</keyword>
<proteinExistence type="predicted"/>
<dbReference type="Proteomes" id="UP000250235">
    <property type="component" value="Unassembled WGS sequence"/>
</dbReference>
<evidence type="ECO:0000256" key="1">
    <source>
        <dbReference type="SAM" id="Phobius"/>
    </source>
</evidence>
<keyword evidence="3" id="KW-1185">Reference proteome</keyword>